<evidence type="ECO:0000256" key="7">
    <source>
        <dbReference type="ARBA" id="ARBA00022989"/>
    </source>
</evidence>
<dbReference type="CDD" id="cd06503">
    <property type="entry name" value="ATP-synt_Fo_b"/>
    <property type="match status" value="1"/>
</dbReference>
<evidence type="ECO:0000256" key="9">
    <source>
        <dbReference type="ARBA" id="ARBA00023136"/>
    </source>
</evidence>
<comment type="similarity">
    <text evidence="1 15 16">Belongs to the ATPase B chain family.</text>
</comment>
<dbReference type="GO" id="GO:0012505">
    <property type="term" value="C:endomembrane system"/>
    <property type="evidence" value="ECO:0007669"/>
    <property type="project" value="UniProtKB-SubCell"/>
</dbReference>
<dbReference type="NCBIfam" id="TIGR01144">
    <property type="entry name" value="ATP_synt_b"/>
    <property type="match status" value="1"/>
</dbReference>
<dbReference type="SUPFAM" id="SSF81573">
    <property type="entry name" value="F1F0 ATP synthase subunit B, membrane domain"/>
    <property type="match status" value="1"/>
</dbReference>
<dbReference type="HAMAP" id="MF_01398">
    <property type="entry name" value="ATP_synth_b_bprime"/>
    <property type="match status" value="1"/>
</dbReference>
<evidence type="ECO:0000256" key="1">
    <source>
        <dbReference type="ARBA" id="ARBA00005513"/>
    </source>
</evidence>
<comment type="subcellular location">
    <subcellularLocation>
        <location evidence="15">Cell membrane</location>
        <topology evidence="15">Single-pass membrane protein</topology>
    </subcellularLocation>
    <subcellularLocation>
        <location evidence="14">Endomembrane system</location>
        <topology evidence="14">Single-pass membrane protein</topology>
    </subcellularLocation>
</comment>
<keyword evidence="10 15" id="KW-0066">ATP synthesis</keyword>
<dbReference type="Proteomes" id="UP000029538">
    <property type="component" value="Unassembled WGS sequence"/>
</dbReference>
<evidence type="ECO:0000256" key="10">
    <source>
        <dbReference type="ARBA" id="ARBA00023310"/>
    </source>
</evidence>
<dbReference type="InterPro" id="IPR028987">
    <property type="entry name" value="ATP_synth_B-like_membr_sf"/>
</dbReference>
<gene>
    <name evidence="15" type="primary">atpF</name>
    <name evidence="18" type="ORF">HMPREF0654_03130</name>
</gene>
<evidence type="ECO:0000256" key="2">
    <source>
        <dbReference type="ARBA" id="ARBA00022448"/>
    </source>
</evidence>
<keyword evidence="6 15" id="KW-0375">Hydrogen ion transport</keyword>
<keyword evidence="17" id="KW-0175">Coiled coil</keyword>
<dbReference type="AlphaFoldDB" id="A0A096AT62"/>
<proteinExistence type="inferred from homology"/>
<dbReference type="PANTHER" id="PTHR33445:SF1">
    <property type="entry name" value="ATP SYNTHASE SUBUNIT B"/>
    <property type="match status" value="1"/>
</dbReference>
<keyword evidence="5 15" id="KW-0812">Transmembrane</keyword>
<dbReference type="PANTHER" id="PTHR33445">
    <property type="entry name" value="ATP SYNTHASE SUBUNIT B', CHLOROPLASTIC"/>
    <property type="match status" value="1"/>
</dbReference>
<dbReference type="GeneID" id="91082186"/>
<comment type="subunit">
    <text evidence="15">F-type ATPases have 2 components, F(1) - the catalytic core - and F(0) - the membrane proton channel. F(1) has five subunits: alpha(3), beta(3), gamma(1), delta(1), epsilon(1). F(0) has three main subunits: a(1), b(2) and c(10-14). The alpha and beta chains form an alternating ring which encloses part of the gamma chain. F(1) is attached to F(0) by a central stalk formed by the gamma and epsilon chains, while a peripheral stalk is formed by the delta and b chains.</text>
</comment>
<dbReference type="GO" id="GO:0005886">
    <property type="term" value="C:plasma membrane"/>
    <property type="evidence" value="ECO:0007669"/>
    <property type="project" value="UniProtKB-SubCell"/>
</dbReference>
<evidence type="ECO:0000256" key="15">
    <source>
        <dbReference type="HAMAP-Rule" id="MF_01398"/>
    </source>
</evidence>
<dbReference type="RefSeq" id="WP_004357303.1">
    <property type="nucleotide sequence ID" value="NZ_JRNR01000021.1"/>
</dbReference>
<evidence type="ECO:0000256" key="12">
    <source>
        <dbReference type="ARBA" id="ARBA00025614"/>
    </source>
</evidence>
<keyword evidence="9 15" id="KW-0472">Membrane</keyword>
<protein>
    <recommendedName>
        <fullName evidence="15">ATP synthase subunit b</fullName>
    </recommendedName>
    <alternativeName>
        <fullName evidence="15">ATP synthase F(0) sector subunit b</fullName>
    </alternativeName>
    <alternativeName>
        <fullName evidence="15">ATPase subunit I</fullName>
    </alternativeName>
    <alternativeName>
        <fullName evidence="15">F-type ATPase subunit b</fullName>
        <shortName evidence="15">F-ATPase subunit b</shortName>
    </alternativeName>
</protein>
<evidence type="ECO:0000256" key="6">
    <source>
        <dbReference type="ARBA" id="ARBA00022781"/>
    </source>
</evidence>
<dbReference type="GO" id="GO:0046933">
    <property type="term" value="F:proton-transporting ATP synthase activity, rotational mechanism"/>
    <property type="evidence" value="ECO:0007669"/>
    <property type="project" value="UniProtKB-UniRule"/>
</dbReference>
<comment type="function">
    <text evidence="11 15">F(1)F(0) ATP synthase produces ATP from ADP in the presence of a proton or sodium gradient. F-type ATPases consist of two structural domains, F(1) containing the extramembraneous catalytic core and F(0) containing the membrane proton channel, linked together by a central stalk and a peripheral stalk. During catalysis, ATP synthesis in the catalytic domain of F(1) is coupled via a rotary mechanism of the central stalk subunits to proton translocation.</text>
</comment>
<dbReference type="Pfam" id="PF00430">
    <property type="entry name" value="ATP-synt_B"/>
    <property type="match status" value="1"/>
</dbReference>
<sequence>MDLLIPNSGLLFWMTLVFLIVAVIVIKFGFPVIINMVNERKEYIDDSLRKAKEANQKLSNIQKEGESVMQQAREQQALLLKEATATRDAIVGKAQDKAHEESARIIAEAKTEIEAEKQNAFNDIRGQVAEISVKVAEQILRGQLADNDKQMELIGKLLDNVSSPVSNVSK</sequence>
<dbReference type="InterPro" id="IPR050059">
    <property type="entry name" value="ATP_synthase_B_chain"/>
</dbReference>
<evidence type="ECO:0000313" key="19">
    <source>
        <dbReference type="Proteomes" id="UP000029538"/>
    </source>
</evidence>
<evidence type="ECO:0000256" key="3">
    <source>
        <dbReference type="ARBA" id="ARBA00022475"/>
    </source>
</evidence>
<feature type="coiled-coil region" evidence="17">
    <location>
        <begin position="44"/>
        <end position="71"/>
    </location>
</feature>
<organism evidence="18 19">
    <name type="scientific">Prevotella disiens DNF00882</name>
    <dbReference type="NCBI Taxonomy" id="1401075"/>
    <lineage>
        <taxon>Bacteria</taxon>
        <taxon>Pseudomonadati</taxon>
        <taxon>Bacteroidota</taxon>
        <taxon>Bacteroidia</taxon>
        <taxon>Bacteroidales</taxon>
        <taxon>Prevotellaceae</taxon>
        <taxon>Prevotella</taxon>
    </lineage>
</organism>
<keyword evidence="7 15" id="KW-1133">Transmembrane helix</keyword>
<evidence type="ECO:0000256" key="5">
    <source>
        <dbReference type="ARBA" id="ARBA00022692"/>
    </source>
</evidence>
<dbReference type="GO" id="GO:0045259">
    <property type="term" value="C:proton-transporting ATP synthase complex"/>
    <property type="evidence" value="ECO:0007669"/>
    <property type="project" value="UniProtKB-KW"/>
</dbReference>
<comment type="caution">
    <text evidence="18">The sequence shown here is derived from an EMBL/GenBank/DDBJ whole genome shotgun (WGS) entry which is preliminary data.</text>
</comment>
<accession>A0A096AT62</accession>
<dbReference type="InterPro" id="IPR002146">
    <property type="entry name" value="ATP_synth_b/b'su_bac/chlpt"/>
</dbReference>
<dbReference type="InterPro" id="IPR005864">
    <property type="entry name" value="ATP_synth_F0_bsu_bac"/>
</dbReference>
<comment type="subunit">
    <text evidence="13">F-type ATPases have 2 components, F(1) - the catalytic core - and F(0) - the membrane proton channel. F(1) has five subunits: alpha(3), beta(3), gamma(1), delta(1), epsilon(1). F(0) has four main subunits: a(1), b(2) and c(10-14). The alpha and beta chains form an alternating ring which encloses part of the gamma chain. F(1) is attached to F(0) by a central stalk formed by the gamma and epsilon chains, while a peripheral stalk is formed by the delta and b chains.</text>
</comment>
<name>A0A096AT62_9BACT</name>
<evidence type="ECO:0000256" key="11">
    <source>
        <dbReference type="ARBA" id="ARBA00025198"/>
    </source>
</evidence>
<evidence type="ECO:0000256" key="14">
    <source>
        <dbReference type="ARBA" id="ARBA00037847"/>
    </source>
</evidence>
<keyword evidence="3 15" id="KW-1003">Cell membrane</keyword>
<keyword evidence="2 15" id="KW-0813">Transport</keyword>
<dbReference type="EMBL" id="JRNR01000021">
    <property type="protein sequence ID" value="KGF49955.1"/>
    <property type="molecule type" value="Genomic_DNA"/>
</dbReference>
<evidence type="ECO:0000256" key="16">
    <source>
        <dbReference type="RuleBase" id="RU003848"/>
    </source>
</evidence>
<evidence type="ECO:0000256" key="13">
    <source>
        <dbReference type="ARBA" id="ARBA00026054"/>
    </source>
</evidence>
<evidence type="ECO:0000256" key="4">
    <source>
        <dbReference type="ARBA" id="ARBA00022547"/>
    </source>
</evidence>
<feature type="transmembrane region" description="Helical" evidence="15">
    <location>
        <begin position="12"/>
        <end position="34"/>
    </location>
</feature>
<evidence type="ECO:0000313" key="18">
    <source>
        <dbReference type="EMBL" id="KGF49955.1"/>
    </source>
</evidence>
<dbReference type="GO" id="GO:0046961">
    <property type="term" value="F:proton-transporting ATPase activity, rotational mechanism"/>
    <property type="evidence" value="ECO:0007669"/>
    <property type="project" value="TreeGrafter"/>
</dbReference>
<keyword evidence="4 15" id="KW-0138">CF(0)</keyword>
<keyword evidence="8 15" id="KW-0406">Ion transport</keyword>
<dbReference type="Gene3D" id="1.20.5.620">
    <property type="entry name" value="F1F0 ATP synthase subunit B, membrane domain"/>
    <property type="match status" value="1"/>
</dbReference>
<evidence type="ECO:0000256" key="17">
    <source>
        <dbReference type="SAM" id="Coils"/>
    </source>
</evidence>
<comment type="function">
    <text evidence="12">Component of the F(0) channel, it forms part of the peripheral stalk, linking F(1) to F(0). The b'-subunit is a diverged and duplicated form of b found in plants and photosynthetic bacteria.</text>
</comment>
<evidence type="ECO:0000256" key="8">
    <source>
        <dbReference type="ARBA" id="ARBA00023065"/>
    </source>
</evidence>
<reference evidence="18 19" key="1">
    <citation type="submission" date="2014-07" db="EMBL/GenBank/DDBJ databases">
        <authorList>
            <person name="McCorrison J."/>
            <person name="Sanka R."/>
            <person name="Torralba M."/>
            <person name="Gillis M."/>
            <person name="Haft D.H."/>
            <person name="Methe B."/>
            <person name="Sutton G."/>
            <person name="Nelson K.E."/>
        </authorList>
    </citation>
    <scope>NUCLEOTIDE SEQUENCE [LARGE SCALE GENOMIC DNA]</scope>
    <source>
        <strain evidence="18 19">DNF00882</strain>
    </source>
</reference>